<dbReference type="Proteomes" id="UP000326678">
    <property type="component" value="Chromosome Gxm2"/>
</dbReference>
<reference evidence="1 2" key="1">
    <citation type="submission" date="2019-10" db="EMBL/GenBank/DDBJ databases">
        <title>Genomic and transcriptomic insights into the perfect genentic adaptation of a filamentous nitrogen-fixing cyanobacterium to rice fields.</title>
        <authorList>
            <person name="Chen Z."/>
        </authorList>
    </citation>
    <scope>NUCLEOTIDE SEQUENCE [LARGE SCALE GENOMIC DNA]</scope>
    <source>
        <strain evidence="1">CCNUC1</strain>
    </source>
</reference>
<dbReference type="AlphaFoldDB" id="A0A5P8WCB2"/>
<protein>
    <submittedName>
        <fullName evidence="1">Uncharacterized protein</fullName>
    </submittedName>
</protein>
<accession>A0A5P8WCB2</accession>
<name>A0A5P8WCB2_9NOSO</name>
<gene>
    <name evidence="1" type="ORF">GXM_07744</name>
</gene>
<evidence type="ECO:0000313" key="1">
    <source>
        <dbReference type="EMBL" id="QFS50250.1"/>
    </source>
</evidence>
<organism evidence="1 2">
    <name type="scientific">Nostoc sphaeroides CCNUC1</name>
    <dbReference type="NCBI Taxonomy" id="2653204"/>
    <lineage>
        <taxon>Bacteria</taxon>
        <taxon>Bacillati</taxon>
        <taxon>Cyanobacteriota</taxon>
        <taxon>Cyanophyceae</taxon>
        <taxon>Nostocales</taxon>
        <taxon>Nostocaceae</taxon>
        <taxon>Nostoc</taxon>
    </lineage>
</organism>
<dbReference type="KEGG" id="nsh:GXM_07744"/>
<proteinExistence type="predicted"/>
<evidence type="ECO:0000313" key="2">
    <source>
        <dbReference type="Proteomes" id="UP000326678"/>
    </source>
</evidence>
<dbReference type="EMBL" id="CP045227">
    <property type="protein sequence ID" value="QFS50250.1"/>
    <property type="molecule type" value="Genomic_DNA"/>
</dbReference>
<sequence>MTLTATESVVSGAEIFCADTLEKNPLVTIIAPNRGIIEAL</sequence>
<keyword evidence="2" id="KW-1185">Reference proteome</keyword>